<dbReference type="OrthoDB" id="8959791at2759"/>
<keyword evidence="1" id="KW-1185">Reference proteome</keyword>
<sequence>MRSLGLRLNLKRSMLSPVQTTTFLGVIWDSTTMRAFLSPTHVGSILSTLSKINLGLGIPSSLYEGLLGLMAAAANVIPLGLLHMRQFQWWLKSRGFHPRMKPPESNQCHAAMPTCPEYLEVPAVSSLGSHSRGVSLLQDGNDGCHGLGCSLKWLPSSWSLERPSSGVEYKSPRDAGRINNTEILSSSVERSPCASCVRQHSDGLIYQPPGRITFTPPVQAGATNPSLGRGKVLVSECILHSGQPECRGRHPVEAGAENRGLEAPSTSSGVHIAEVRTSGSGCVRLRGDNTLAAVVRPHSSCTIGAGRHGAHMAEVTSICFPADRSAPTSSSESLPRPSMSAASSTILASSNMVLGENFPARWHSLGDSHPQGSTVSSWRADLSPSARTIETVGLAPEGHQLIDSGLQLRL</sequence>
<protein>
    <submittedName>
        <fullName evidence="2 3">Uncharacterized protein LOC108280255</fullName>
    </submittedName>
</protein>
<reference evidence="2 3" key="2">
    <citation type="submission" date="2025-04" db="UniProtKB">
        <authorList>
            <consortium name="RefSeq"/>
        </authorList>
    </citation>
    <scope>IDENTIFICATION</scope>
    <source>
        <tissue evidence="2 3">Blood</tissue>
    </source>
</reference>
<dbReference type="RefSeq" id="XP_053529760.1">
    <property type="nucleotide sequence ID" value="XM_053673785.1"/>
</dbReference>
<proteinExistence type="predicted"/>
<evidence type="ECO:0000313" key="3">
    <source>
        <dbReference type="RefSeq" id="XP_053529760.1"/>
    </source>
</evidence>
<dbReference type="PANTHER" id="PTHR33066">
    <property type="entry name" value="INTEGRASE_SAM-LIKE_N DOMAIN-CONTAINING PROTEIN"/>
    <property type="match status" value="1"/>
</dbReference>
<dbReference type="RefSeq" id="XP_053529759.1">
    <property type="nucleotide sequence ID" value="XM_053673784.1"/>
</dbReference>
<gene>
    <name evidence="2 3" type="primary">LOC108280255</name>
</gene>
<evidence type="ECO:0000313" key="1">
    <source>
        <dbReference type="Proteomes" id="UP000221080"/>
    </source>
</evidence>
<dbReference type="GeneID" id="108280255"/>
<reference evidence="1" key="1">
    <citation type="journal article" date="2016" name="Nat. Commun.">
        <title>The channel catfish genome sequence provides insights into the evolution of scale formation in teleosts.</title>
        <authorList>
            <person name="Liu Z."/>
            <person name="Liu S."/>
            <person name="Yao J."/>
            <person name="Bao L."/>
            <person name="Zhang J."/>
            <person name="Li Y."/>
            <person name="Jiang C."/>
            <person name="Sun L."/>
            <person name="Wang R."/>
            <person name="Zhang Y."/>
            <person name="Zhou T."/>
            <person name="Zeng Q."/>
            <person name="Fu Q."/>
            <person name="Gao S."/>
            <person name="Li N."/>
            <person name="Koren S."/>
            <person name="Jiang Y."/>
            <person name="Zimin A."/>
            <person name="Xu P."/>
            <person name="Phillippy A.M."/>
            <person name="Geng X."/>
            <person name="Song L."/>
            <person name="Sun F."/>
            <person name="Li C."/>
            <person name="Wang X."/>
            <person name="Chen A."/>
            <person name="Jin Y."/>
            <person name="Yuan Z."/>
            <person name="Yang Y."/>
            <person name="Tan S."/>
            <person name="Peatman E."/>
            <person name="Lu J."/>
            <person name="Qin Z."/>
            <person name="Dunham R."/>
            <person name="Li Z."/>
            <person name="Sonstegard T."/>
            <person name="Feng J."/>
            <person name="Danzmann R.G."/>
            <person name="Schroeder S."/>
            <person name="Scheffler B."/>
            <person name="Duke M.V."/>
            <person name="Ballard L."/>
            <person name="Kucuktas H."/>
            <person name="Kaltenboeck L."/>
            <person name="Liu H."/>
            <person name="Armbruster J."/>
            <person name="Xie Y."/>
            <person name="Kirby M.L."/>
            <person name="Tian Y."/>
            <person name="Flanagan M.E."/>
            <person name="Mu W."/>
            <person name="Waldbieser G.C."/>
        </authorList>
    </citation>
    <scope>NUCLEOTIDE SEQUENCE [LARGE SCALE GENOMIC DNA]</scope>
    <source>
        <strain evidence="1">SDA103</strain>
    </source>
</reference>
<accession>A0A9F7QNQ5</accession>
<name>A0A9F7QNQ5_ICTPU</name>
<organism evidence="1 3">
    <name type="scientific">Ictalurus punctatus</name>
    <name type="common">Channel catfish</name>
    <name type="synonym">Silurus punctatus</name>
    <dbReference type="NCBI Taxonomy" id="7998"/>
    <lineage>
        <taxon>Eukaryota</taxon>
        <taxon>Metazoa</taxon>
        <taxon>Chordata</taxon>
        <taxon>Craniata</taxon>
        <taxon>Vertebrata</taxon>
        <taxon>Euteleostomi</taxon>
        <taxon>Actinopterygii</taxon>
        <taxon>Neopterygii</taxon>
        <taxon>Teleostei</taxon>
        <taxon>Ostariophysi</taxon>
        <taxon>Siluriformes</taxon>
        <taxon>Ictaluridae</taxon>
        <taxon>Ictalurus</taxon>
    </lineage>
</organism>
<evidence type="ECO:0000313" key="2">
    <source>
        <dbReference type="RefSeq" id="XP_053529759.1"/>
    </source>
</evidence>
<dbReference type="PANTHER" id="PTHR33066:SF2">
    <property type="entry name" value="FILAGGRIN-2-LIKE"/>
    <property type="match status" value="1"/>
</dbReference>
<dbReference type="KEGG" id="ipu:108280255"/>
<dbReference type="Proteomes" id="UP000221080">
    <property type="component" value="Chromosome 20"/>
</dbReference>
<dbReference type="AlphaFoldDB" id="A0A9F7QNQ5"/>